<dbReference type="InterPro" id="IPR042197">
    <property type="entry name" value="Apaf_helical"/>
</dbReference>
<reference evidence="11" key="1">
    <citation type="submission" date="2019-09" db="EMBL/GenBank/DDBJ databases">
        <title>Draft genome information of white flower Hibiscus syriacus.</title>
        <authorList>
            <person name="Kim Y.-M."/>
        </authorList>
    </citation>
    <scope>NUCLEOTIDE SEQUENCE [LARGE SCALE GENOMIC DNA]</scope>
    <source>
        <strain evidence="11">YM2019G1</strain>
    </source>
</reference>
<dbReference type="GO" id="GO:0005524">
    <property type="term" value="F:ATP binding"/>
    <property type="evidence" value="ECO:0007669"/>
    <property type="project" value="UniProtKB-KW"/>
</dbReference>
<keyword evidence="7" id="KW-0175">Coiled coil</keyword>
<evidence type="ECO:0000256" key="2">
    <source>
        <dbReference type="ARBA" id="ARBA00022614"/>
    </source>
</evidence>
<organism evidence="11 12">
    <name type="scientific">Hibiscus syriacus</name>
    <name type="common">Rose of Sharon</name>
    <dbReference type="NCBI Taxonomy" id="106335"/>
    <lineage>
        <taxon>Eukaryota</taxon>
        <taxon>Viridiplantae</taxon>
        <taxon>Streptophyta</taxon>
        <taxon>Embryophyta</taxon>
        <taxon>Tracheophyta</taxon>
        <taxon>Spermatophyta</taxon>
        <taxon>Magnoliopsida</taxon>
        <taxon>eudicotyledons</taxon>
        <taxon>Gunneridae</taxon>
        <taxon>Pentapetalae</taxon>
        <taxon>rosids</taxon>
        <taxon>malvids</taxon>
        <taxon>Malvales</taxon>
        <taxon>Malvaceae</taxon>
        <taxon>Malvoideae</taxon>
        <taxon>Hibiscus</taxon>
    </lineage>
</organism>
<evidence type="ECO:0000259" key="10">
    <source>
        <dbReference type="Pfam" id="PF23559"/>
    </source>
</evidence>
<dbReference type="OrthoDB" id="736010at2759"/>
<dbReference type="SUPFAM" id="SSF52540">
    <property type="entry name" value="P-loop containing nucleoside triphosphate hydrolases"/>
    <property type="match status" value="1"/>
</dbReference>
<evidence type="ECO:0000256" key="4">
    <source>
        <dbReference type="ARBA" id="ARBA00022741"/>
    </source>
</evidence>
<feature type="coiled-coil region" evidence="7">
    <location>
        <begin position="39"/>
        <end position="98"/>
    </location>
</feature>
<dbReference type="PANTHER" id="PTHR33463:SF187">
    <property type="entry name" value="AND NB-ARC DOMAIN DISEASE RESISTANCE PROTEIN, PUTATIVE-RELATED"/>
    <property type="match status" value="1"/>
</dbReference>
<comment type="similarity">
    <text evidence="1">Belongs to the disease resistance NB-LRR family.</text>
</comment>
<dbReference type="FunFam" id="1.10.8.430:FF:000003">
    <property type="entry name" value="Probable disease resistance protein At5g66910"/>
    <property type="match status" value="1"/>
</dbReference>
<dbReference type="Proteomes" id="UP000436088">
    <property type="component" value="Unassembled WGS sequence"/>
</dbReference>
<evidence type="ECO:0000256" key="7">
    <source>
        <dbReference type="SAM" id="Coils"/>
    </source>
</evidence>
<dbReference type="Pfam" id="PF13855">
    <property type="entry name" value="LRR_8"/>
    <property type="match status" value="1"/>
</dbReference>
<dbReference type="InterPro" id="IPR027417">
    <property type="entry name" value="P-loop_NTPase"/>
</dbReference>
<keyword evidence="4" id="KW-0547">Nucleotide-binding</keyword>
<dbReference type="Pfam" id="PF23559">
    <property type="entry name" value="WHD_DRP"/>
    <property type="match status" value="1"/>
</dbReference>
<evidence type="ECO:0000313" key="12">
    <source>
        <dbReference type="Proteomes" id="UP000436088"/>
    </source>
</evidence>
<dbReference type="PROSITE" id="PS51450">
    <property type="entry name" value="LRR"/>
    <property type="match status" value="1"/>
</dbReference>
<evidence type="ECO:0000256" key="6">
    <source>
        <dbReference type="ARBA" id="ARBA00022840"/>
    </source>
</evidence>
<evidence type="ECO:0000259" key="9">
    <source>
        <dbReference type="Pfam" id="PF23247"/>
    </source>
</evidence>
<proteinExistence type="inferred from homology"/>
<dbReference type="Pfam" id="PF00931">
    <property type="entry name" value="NB-ARC"/>
    <property type="match status" value="1"/>
</dbReference>
<comment type="caution">
    <text evidence="11">The sequence shown here is derived from an EMBL/GenBank/DDBJ whole genome shotgun (WGS) entry which is preliminary data.</text>
</comment>
<accession>A0A6A2XR92</accession>
<dbReference type="Gene3D" id="3.80.10.10">
    <property type="entry name" value="Ribonuclease Inhibitor"/>
    <property type="match status" value="2"/>
</dbReference>
<dbReference type="EMBL" id="VEPZ02001345">
    <property type="protein sequence ID" value="KAE8678082.1"/>
    <property type="molecule type" value="Genomic_DNA"/>
</dbReference>
<dbReference type="InterPro" id="IPR002182">
    <property type="entry name" value="NB-ARC"/>
</dbReference>
<dbReference type="InterPro" id="IPR003591">
    <property type="entry name" value="Leu-rich_rpt_typical-subtyp"/>
</dbReference>
<dbReference type="FunFam" id="3.40.50.300:FF:001091">
    <property type="entry name" value="Probable disease resistance protein At1g61300"/>
    <property type="match status" value="1"/>
</dbReference>
<feature type="domain" description="NB-ARC" evidence="8">
    <location>
        <begin position="160"/>
        <end position="319"/>
    </location>
</feature>
<evidence type="ECO:0000256" key="3">
    <source>
        <dbReference type="ARBA" id="ARBA00022737"/>
    </source>
</evidence>
<dbReference type="PRINTS" id="PR00364">
    <property type="entry name" value="DISEASERSIST"/>
</dbReference>
<dbReference type="AlphaFoldDB" id="A0A6A2XR92"/>
<sequence length="915" mass="104922">MTTAIKYVGELAQQVQAVFEVGNITCGLIGKLWKFPIGIDQNVNNLKRKRDQLNNQKDDVESRIIAELRPRKKVKKEVNRWLENVQRIDGEVHNLESKVEFSSFFSRGFLVNNVCSKEEEIQQLIQQGRQYHEDLVVDNPPRIGQELLAPNLLGESTRARLEEIWWCLMDDEIPKIGVWGKAGVGKTSTMKVINNQLVKEIAMFDTVIWITVSKETSIAKLQKDIASQIKVTFCGDESETIRAGMISETLSRKRFVMILDDIWEKISLETVGIPETSSGKLMLTTRSFDVCRQMGFKEIKVNPLEEEEAWDLFLEKVGRDILNIPGVESIAKQISERCAGLPLTLIHIATSMKGIDNLSEWGNALKELSEGKNSVGGLEDEVFQQLRFSYDRITDPILQACFFYSTLCPESAREEDLIRLWIAEGFVKKMDSRQSEFDKGRAIIDRLRDNCFLQVCTERDDGRSVKMHALVRDMALRMISEFPQYLVKAGMRLTEPPDVQEWNEELEKTSLMKNWELQVLYPLNMPPPKCPNLATLLLSDCDIRSIPENFFKHMQSLKILDLSRNRSIKSLPSSLSNLKNLIALLLSDCGSLENVPSLSNLQVLEELNLEGTNIMDLPHGMQNLLSLQYLNLRQTRVYEIPNGMLSRFSCLQNLNVGDILVSGEEVGGLKKLEIFEGRFYDLHNLNTYVQVLNGREQPREYAIRVGRRKWFPQRKTRKCIELSGFSIYADQIMLPSDIEELYVDECNLHYREEYTLSSRFIQASLGSFSSLKFLQISNCRNMKKLFSPNSMPLNLEQLTVDGCHKLEEIIASEVGPIAQEFRLRQLKVFSLCHLPELKRICSADGAMVCDSLDEIWVVNCPKLRRMPLHLPQVDNVGPSPNISLSLRIKPMEWWESVEWDHPNAKSLLEPFLTFW</sequence>
<dbReference type="InterPro" id="IPR032675">
    <property type="entry name" value="LRR_dom_sf"/>
</dbReference>
<dbReference type="Gene3D" id="1.10.8.430">
    <property type="entry name" value="Helical domain of apoptotic protease-activating factors"/>
    <property type="match status" value="1"/>
</dbReference>
<keyword evidence="3" id="KW-0677">Repeat</keyword>
<feature type="domain" description="Disease resistance protein winged helix" evidence="10">
    <location>
        <begin position="413"/>
        <end position="475"/>
    </location>
</feature>
<dbReference type="Gene3D" id="3.40.50.300">
    <property type="entry name" value="P-loop containing nucleotide triphosphate hydrolases"/>
    <property type="match status" value="1"/>
</dbReference>
<dbReference type="GO" id="GO:0006952">
    <property type="term" value="P:defense response"/>
    <property type="evidence" value="ECO:0007669"/>
    <property type="project" value="UniProtKB-KW"/>
</dbReference>
<keyword evidence="5" id="KW-0611">Plant defense</keyword>
<dbReference type="InterPro" id="IPR057135">
    <property type="entry name" value="At4g27190-like_LRR"/>
</dbReference>
<keyword evidence="2" id="KW-0433">Leucine-rich repeat</keyword>
<keyword evidence="12" id="KW-1185">Reference proteome</keyword>
<dbReference type="InterPro" id="IPR001611">
    <property type="entry name" value="Leu-rich_rpt"/>
</dbReference>
<dbReference type="Pfam" id="PF23247">
    <property type="entry name" value="LRR_RPS2"/>
    <property type="match status" value="1"/>
</dbReference>
<evidence type="ECO:0000313" key="11">
    <source>
        <dbReference type="EMBL" id="KAE8678082.1"/>
    </source>
</evidence>
<dbReference type="InterPro" id="IPR050905">
    <property type="entry name" value="Plant_NBS-LRR"/>
</dbReference>
<dbReference type="PANTHER" id="PTHR33463">
    <property type="entry name" value="NB-ARC DOMAIN-CONTAINING PROTEIN-RELATED"/>
    <property type="match status" value="1"/>
</dbReference>
<evidence type="ECO:0000259" key="8">
    <source>
        <dbReference type="Pfam" id="PF00931"/>
    </source>
</evidence>
<gene>
    <name evidence="11" type="ORF">F3Y22_tig00111445pilonHSYRG00113</name>
</gene>
<keyword evidence="6" id="KW-0067">ATP-binding</keyword>
<name>A0A6A2XR92_HIBSY</name>
<evidence type="ECO:0000256" key="1">
    <source>
        <dbReference type="ARBA" id="ARBA00008894"/>
    </source>
</evidence>
<dbReference type="InterPro" id="IPR058922">
    <property type="entry name" value="WHD_DRP"/>
</dbReference>
<evidence type="ECO:0000256" key="5">
    <source>
        <dbReference type="ARBA" id="ARBA00022821"/>
    </source>
</evidence>
<dbReference type="GO" id="GO:0043531">
    <property type="term" value="F:ADP binding"/>
    <property type="evidence" value="ECO:0007669"/>
    <property type="project" value="InterPro"/>
</dbReference>
<dbReference type="SMART" id="SM00369">
    <property type="entry name" value="LRR_TYP"/>
    <property type="match status" value="4"/>
</dbReference>
<feature type="domain" description="Disease resistance protein At4g27190-like leucine-rich repeats" evidence="9">
    <location>
        <begin position="765"/>
        <end position="866"/>
    </location>
</feature>
<dbReference type="SUPFAM" id="SSF52058">
    <property type="entry name" value="L domain-like"/>
    <property type="match status" value="1"/>
</dbReference>
<protein>
    <submittedName>
        <fullName evidence="11">Uncharacterized protein</fullName>
    </submittedName>
</protein>